<proteinExistence type="predicted"/>
<name>A0ABD5ITK6_9BACL</name>
<dbReference type="AlphaFoldDB" id="A0ABD5ITK6"/>
<evidence type="ECO:0000256" key="1">
    <source>
        <dbReference type="SAM" id="MobiDB-lite"/>
    </source>
</evidence>
<protein>
    <submittedName>
        <fullName evidence="2">Uncharacterized protein</fullName>
    </submittedName>
</protein>
<organism evidence="2 3">
    <name type="scientific">Anoxybacteroides rupiense</name>
    <dbReference type="NCBI Taxonomy" id="311460"/>
    <lineage>
        <taxon>Bacteria</taxon>
        <taxon>Bacillati</taxon>
        <taxon>Bacillota</taxon>
        <taxon>Bacilli</taxon>
        <taxon>Bacillales</taxon>
        <taxon>Anoxybacillaceae</taxon>
        <taxon>Anoxybacteroides</taxon>
    </lineage>
</organism>
<sequence>MELFVGAVLLLSGAVVIMNFLGSSPSLKKRDEHNQSKPMDDSIYPSHPSGL</sequence>
<dbReference type="RefSeq" id="WP_156450500.1">
    <property type="nucleotide sequence ID" value="NZ_JACIDF010000001.1"/>
</dbReference>
<evidence type="ECO:0000313" key="2">
    <source>
        <dbReference type="EMBL" id="MED5051652.1"/>
    </source>
</evidence>
<comment type="caution">
    <text evidence="2">The sequence shown here is derived from an EMBL/GenBank/DDBJ whole genome shotgun (WGS) entry which is preliminary data.</text>
</comment>
<reference evidence="2 3" key="1">
    <citation type="submission" date="2023-03" db="EMBL/GenBank/DDBJ databases">
        <title>Bacillus Genome Sequencing.</title>
        <authorList>
            <person name="Dunlap C."/>
        </authorList>
    </citation>
    <scope>NUCLEOTIDE SEQUENCE [LARGE SCALE GENOMIC DNA]</scope>
    <source>
        <strain evidence="2 3">NRS-38</strain>
    </source>
</reference>
<evidence type="ECO:0000313" key="3">
    <source>
        <dbReference type="Proteomes" id="UP001339962"/>
    </source>
</evidence>
<accession>A0ABD5ITK6</accession>
<feature type="region of interest" description="Disordered" evidence="1">
    <location>
        <begin position="25"/>
        <end position="51"/>
    </location>
</feature>
<dbReference type="Proteomes" id="UP001339962">
    <property type="component" value="Unassembled WGS sequence"/>
</dbReference>
<feature type="compositionally biased region" description="Basic and acidic residues" evidence="1">
    <location>
        <begin position="28"/>
        <end position="40"/>
    </location>
</feature>
<dbReference type="EMBL" id="JARTLI010000008">
    <property type="protein sequence ID" value="MED5051652.1"/>
    <property type="molecule type" value="Genomic_DNA"/>
</dbReference>
<gene>
    <name evidence="2" type="ORF">P9850_07220</name>
</gene>